<gene>
    <name evidence="11" type="ORF">TWF718_002376</name>
</gene>
<feature type="transmembrane region" description="Helical" evidence="9">
    <location>
        <begin position="160"/>
        <end position="181"/>
    </location>
</feature>
<dbReference type="PROSITE" id="PS50850">
    <property type="entry name" value="MFS"/>
    <property type="match status" value="1"/>
</dbReference>
<evidence type="ECO:0000256" key="9">
    <source>
        <dbReference type="SAM" id="Phobius"/>
    </source>
</evidence>
<dbReference type="GO" id="GO:0000023">
    <property type="term" value="P:maltose metabolic process"/>
    <property type="evidence" value="ECO:0007669"/>
    <property type="project" value="UniProtKB-KW"/>
</dbReference>
<dbReference type="Proteomes" id="UP001313282">
    <property type="component" value="Unassembled WGS sequence"/>
</dbReference>
<feature type="transmembrane region" description="Helical" evidence="9">
    <location>
        <begin position="315"/>
        <end position="333"/>
    </location>
</feature>
<proteinExistence type="inferred from homology"/>
<dbReference type="PROSITE" id="PS00217">
    <property type="entry name" value="SUGAR_TRANSPORT_2"/>
    <property type="match status" value="1"/>
</dbReference>
<dbReference type="EMBL" id="JAVHNR010000010">
    <property type="protein sequence ID" value="KAK6331835.1"/>
    <property type="molecule type" value="Genomic_DNA"/>
</dbReference>
<dbReference type="NCBIfam" id="TIGR00879">
    <property type="entry name" value="SP"/>
    <property type="match status" value="1"/>
</dbReference>
<dbReference type="AlphaFoldDB" id="A0AAN8MFX2"/>
<evidence type="ECO:0000256" key="6">
    <source>
        <dbReference type="ARBA" id="ARBA00023136"/>
    </source>
</evidence>
<dbReference type="PANTHER" id="PTHR48022">
    <property type="entry name" value="PLASTIDIC GLUCOSE TRANSPORTER 4"/>
    <property type="match status" value="1"/>
</dbReference>
<accession>A0AAN8MFX2</accession>
<evidence type="ECO:0000313" key="12">
    <source>
        <dbReference type="Proteomes" id="UP001313282"/>
    </source>
</evidence>
<feature type="transmembrane region" description="Helical" evidence="9">
    <location>
        <begin position="56"/>
        <end position="81"/>
    </location>
</feature>
<feature type="transmembrane region" description="Helical" evidence="9">
    <location>
        <begin position="233"/>
        <end position="254"/>
    </location>
</feature>
<feature type="transmembrane region" description="Helical" evidence="9">
    <location>
        <begin position="405"/>
        <end position="430"/>
    </location>
</feature>
<dbReference type="GO" id="GO:0016020">
    <property type="term" value="C:membrane"/>
    <property type="evidence" value="ECO:0007669"/>
    <property type="project" value="UniProtKB-SubCell"/>
</dbReference>
<evidence type="ECO:0000256" key="4">
    <source>
        <dbReference type="ARBA" id="ARBA00022692"/>
    </source>
</evidence>
<dbReference type="InterPro" id="IPR003663">
    <property type="entry name" value="Sugar/inositol_transpt"/>
</dbReference>
<evidence type="ECO:0000256" key="5">
    <source>
        <dbReference type="ARBA" id="ARBA00022989"/>
    </source>
</evidence>
<feature type="transmembrane region" description="Helical" evidence="9">
    <location>
        <begin position="353"/>
        <end position="371"/>
    </location>
</feature>
<organism evidence="11 12">
    <name type="scientific">Orbilia javanica</name>
    <dbReference type="NCBI Taxonomy" id="47235"/>
    <lineage>
        <taxon>Eukaryota</taxon>
        <taxon>Fungi</taxon>
        <taxon>Dikarya</taxon>
        <taxon>Ascomycota</taxon>
        <taxon>Pezizomycotina</taxon>
        <taxon>Orbiliomycetes</taxon>
        <taxon>Orbiliales</taxon>
        <taxon>Orbiliaceae</taxon>
        <taxon>Orbilia</taxon>
    </lineage>
</organism>
<keyword evidence="12" id="KW-1185">Reference proteome</keyword>
<evidence type="ECO:0000256" key="8">
    <source>
        <dbReference type="RuleBase" id="RU003346"/>
    </source>
</evidence>
<dbReference type="InterPro" id="IPR050360">
    <property type="entry name" value="MFS_Sugar_Transporters"/>
</dbReference>
<feature type="domain" description="Major facilitator superfamily (MFS) profile" evidence="10">
    <location>
        <begin position="59"/>
        <end position="499"/>
    </location>
</feature>
<dbReference type="InterPro" id="IPR036259">
    <property type="entry name" value="MFS_trans_sf"/>
</dbReference>
<evidence type="ECO:0000256" key="1">
    <source>
        <dbReference type="ARBA" id="ARBA00004141"/>
    </source>
</evidence>
<keyword evidence="4 9" id="KW-0812">Transmembrane</keyword>
<keyword evidence="5 9" id="KW-1133">Transmembrane helix</keyword>
<dbReference type="InterPro" id="IPR020846">
    <property type="entry name" value="MFS_dom"/>
</dbReference>
<feature type="transmembrane region" description="Helical" evidence="9">
    <location>
        <begin position="378"/>
        <end position="399"/>
    </location>
</feature>
<keyword evidence="7" id="KW-0462">Maltose metabolism</keyword>
<dbReference type="Gene3D" id="1.20.1250.20">
    <property type="entry name" value="MFS general substrate transporter like domains"/>
    <property type="match status" value="1"/>
</dbReference>
<feature type="transmembrane region" description="Helical" evidence="9">
    <location>
        <begin position="193"/>
        <end position="213"/>
    </location>
</feature>
<keyword evidence="6 9" id="KW-0472">Membrane</keyword>
<reference evidence="11 12" key="1">
    <citation type="submission" date="2019-10" db="EMBL/GenBank/DDBJ databases">
        <authorList>
            <person name="Palmer J.M."/>
        </authorList>
    </citation>
    <scope>NUCLEOTIDE SEQUENCE [LARGE SCALE GENOMIC DNA]</scope>
    <source>
        <strain evidence="11 12">TWF718</strain>
    </source>
</reference>
<protein>
    <recommendedName>
        <fullName evidence="10">Major facilitator superfamily (MFS) profile domain-containing protein</fullName>
    </recommendedName>
</protein>
<feature type="transmembrane region" description="Helical" evidence="9">
    <location>
        <begin position="450"/>
        <end position="470"/>
    </location>
</feature>
<keyword evidence="3 8" id="KW-0813">Transport</keyword>
<sequence length="553" mass="61534">MEKNNSEGGIATNQADDKVVITNVKEDVDIIAEAAFATEQEGKMTLREGIRLYPHAIGWSVLLSMAIIMEGFDIVLISNFFGFPQFVKKYGEQLPDGSYNISAKWQTALSNGAYVGEIIGLFINGIVSERYGYRKTMIWSLSILTGLIFIPFFAPRIEILLLGGILLGIPWGVFQTLTTAYASEVCPTALRAYLTTFVNLCWVIGQLIASSVLRGFLSRQDEWSYRIPFAMQWMWPIPIIIGCIFAPESPWWLVRQGRIAEAEASVRRLTKAGNGVDIQRSVSMMIRTNELEKEASSGTRYIDCFKGTDRRRTEIACVVWGIQTLCGSGLMGYSTYFLQQAGLPVEQSFNFTMGQYALGICGTLASWLLMMRLGRRTLYIGGLVALFITLLAIGCLGIPKSNMGIAIGAALLVFTFVYDVTVGPVCYAIVAEMSTTRLRSKSIVLARNFYNIMGILNNVITPQLVNVTALNWRGKAGFFWAVSCFFCTVYCYFRLPETSGRPYIELDILFENKVSARQFHKTKVDAVTGTIKGAERVEKASIEQADHIEKVSI</sequence>
<dbReference type="InterPro" id="IPR005828">
    <property type="entry name" value="MFS_sugar_transport-like"/>
</dbReference>
<evidence type="ECO:0000256" key="7">
    <source>
        <dbReference type="ARBA" id="ARBA00026248"/>
    </source>
</evidence>
<dbReference type="Pfam" id="PF00083">
    <property type="entry name" value="Sugar_tr"/>
    <property type="match status" value="1"/>
</dbReference>
<comment type="subcellular location">
    <subcellularLocation>
        <location evidence="1">Membrane</location>
        <topology evidence="1">Multi-pass membrane protein</topology>
    </subcellularLocation>
</comment>
<comment type="caution">
    <text evidence="11">The sequence shown here is derived from an EMBL/GenBank/DDBJ whole genome shotgun (WGS) entry which is preliminary data.</text>
</comment>
<dbReference type="GO" id="GO:0005351">
    <property type="term" value="F:carbohydrate:proton symporter activity"/>
    <property type="evidence" value="ECO:0007669"/>
    <property type="project" value="TreeGrafter"/>
</dbReference>
<feature type="transmembrane region" description="Helical" evidence="9">
    <location>
        <begin position="136"/>
        <end position="154"/>
    </location>
</feature>
<evidence type="ECO:0000313" key="11">
    <source>
        <dbReference type="EMBL" id="KAK6331835.1"/>
    </source>
</evidence>
<evidence type="ECO:0000259" key="10">
    <source>
        <dbReference type="PROSITE" id="PS50850"/>
    </source>
</evidence>
<dbReference type="PANTHER" id="PTHR48022:SF5">
    <property type="entry name" value="ALPHA-GLUCOSIDES PERMEASE MPH2-RELATED"/>
    <property type="match status" value="1"/>
</dbReference>
<feature type="transmembrane region" description="Helical" evidence="9">
    <location>
        <begin position="476"/>
        <end position="493"/>
    </location>
</feature>
<evidence type="ECO:0000256" key="3">
    <source>
        <dbReference type="ARBA" id="ARBA00022448"/>
    </source>
</evidence>
<evidence type="ECO:0000256" key="2">
    <source>
        <dbReference type="ARBA" id="ARBA00010992"/>
    </source>
</evidence>
<dbReference type="FunFam" id="1.20.1250.20:FF:000149">
    <property type="entry name" value="MFS transporter, SP family, general alpha glucoside:H+ symporter"/>
    <property type="match status" value="1"/>
</dbReference>
<dbReference type="SUPFAM" id="SSF103473">
    <property type="entry name" value="MFS general substrate transporter"/>
    <property type="match status" value="1"/>
</dbReference>
<comment type="similarity">
    <text evidence="2 8">Belongs to the major facilitator superfamily. Sugar transporter (TC 2.A.1.1) family.</text>
</comment>
<dbReference type="InterPro" id="IPR005829">
    <property type="entry name" value="Sugar_transporter_CS"/>
</dbReference>
<name>A0AAN8MFX2_9PEZI</name>